<dbReference type="Gene3D" id="1.20.140.10">
    <property type="entry name" value="Butyryl-CoA Dehydrogenase, subunit A, domain 3"/>
    <property type="match status" value="2"/>
</dbReference>
<evidence type="ECO:0000259" key="6">
    <source>
        <dbReference type="Pfam" id="PF00441"/>
    </source>
</evidence>
<dbReference type="Gene3D" id="2.40.110.10">
    <property type="entry name" value="Butyryl-CoA Dehydrogenase, subunit A, domain 2"/>
    <property type="match status" value="1"/>
</dbReference>
<evidence type="ECO:0000313" key="9">
    <source>
        <dbReference type="EMBL" id="BCZ22543.1"/>
    </source>
</evidence>
<evidence type="ECO:0000256" key="3">
    <source>
        <dbReference type="ARBA" id="ARBA00022630"/>
    </source>
</evidence>
<accession>A0ABM7SR65</accession>
<comment type="cofactor">
    <cofactor evidence="1">
        <name>FAD</name>
        <dbReference type="ChEBI" id="CHEBI:57692"/>
    </cofactor>
</comment>
<evidence type="ECO:0000259" key="8">
    <source>
        <dbReference type="Pfam" id="PF02771"/>
    </source>
</evidence>
<evidence type="ECO:0000256" key="1">
    <source>
        <dbReference type="ARBA" id="ARBA00001974"/>
    </source>
</evidence>
<keyword evidence="10" id="KW-1185">Reference proteome</keyword>
<keyword evidence="3" id="KW-0285">Flavoprotein</keyword>
<reference evidence="9 10" key="1">
    <citation type="submission" date="2021-07" db="EMBL/GenBank/DDBJ databases">
        <title>Complete genome sequence of nontuberculous Mycobacterium sp. TY59.</title>
        <authorList>
            <person name="Fukushima K."/>
        </authorList>
    </citation>
    <scope>NUCLEOTIDE SEQUENCE [LARGE SCALE GENOMIC DNA]</scope>
    <source>
        <strain evidence="9 10">TY59</strain>
    </source>
</reference>
<feature type="domain" description="Acyl-CoA oxidase/dehydrogenase middle" evidence="7">
    <location>
        <begin position="489"/>
        <end position="582"/>
    </location>
</feature>
<dbReference type="Pfam" id="PF02771">
    <property type="entry name" value="Acyl-CoA_dh_N"/>
    <property type="match status" value="2"/>
</dbReference>
<dbReference type="InterPro" id="IPR052161">
    <property type="entry name" value="Mycobact_Acyl-CoA_DH"/>
</dbReference>
<dbReference type="InterPro" id="IPR009075">
    <property type="entry name" value="AcylCo_DH/oxidase_C"/>
</dbReference>
<feature type="domain" description="Acyl-CoA dehydrogenase/oxidase N-terminal" evidence="8">
    <location>
        <begin position="37"/>
        <end position="126"/>
    </location>
</feature>
<dbReference type="Pfam" id="PF02770">
    <property type="entry name" value="Acyl-CoA_dh_M"/>
    <property type="match status" value="1"/>
</dbReference>
<proteinExistence type="inferred from homology"/>
<dbReference type="EMBL" id="AP024828">
    <property type="protein sequence ID" value="BCZ22543.1"/>
    <property type="molecule type" value="Genomic_DNA"/>
</dbReference>
<gene>
    <name evidence="9" type="primary">fadE34</name>
    <name evidence="9" type="ORF">MTY59_23980</name>
</gene>
<name>A0ABM7SR65_9MYCO</name>
<dbReference type="SUPFAM" id="SSF47203">
    <property type="entry name" value="Acyl-CoA dehydrogenase C-terminal domain-like"/>
    <property type="match status" value="2"/>
</dbReference>
<evidence type="ECO:0000256" key="4">
    <source>
        <dbReference type="ARBA" id="ARBA00022827"/>
    </source>
</evidence>
<evidence type="ECO:0000256" key="5">
    <source>
        <dbReference type="ARBA" id="ARBA00023002"/>
    </source>
</evidence>
<reference evidence="9 10" key="2">
    <citation type="submission" date="2021-07" db="EMBL/GenBank/DDBJ databases">
        <authorList>
            <person name="Matsumoto Y."/>
            <person name="Motooka D."/>
            <person name="Nakamura S."/>
        </authorList>
    </citation>
    <scope>NUCLEOTIDE SEQUENCE [LARGE SCALE GENOMIC DNA]</scope>
    <source>
        <strain evidence="9 10">TY59</strain>
    </source>
</reference>
<dbReference type="InterPro" id="IPR046373">
    <property type="entry name" value="Acyl-CoA_Oxase/DH_mid-dom_sf"/>
</dbReference>
<dbReference type="PANTHER" id="PTHR43292">
    <property type="entry name" value="ACYL-COA DEHYDROGENASE"/>
    <property type="match status" value="1"/>
</dbReference>
<evidence type="ECO:0000313" key="10">
    <source>
        <dbReference type="Proteomes" id="UP000826012"/>
    </source>
</evidence>
<dbReference type="Gene3D" id="1.10.540.10">
    <property type="entry name" value="Acyl-CoA dehydrogenase/oxidase, N-terminal domain"/>
    <property type="match status" value="2"/>
</dbReference>
<organism evidence="9 10">
    <name type="scientific">Mycobacterium senriense</name>
    <dbReference type="NCBI Taxonomy" id="2775496"/>
    <lineage>
        <taxon>Bacteria</taxon>
        <taxon>Bacillati</taxon>
        <taxon>Actinomycetota</taxon>
        <taxon>Actinomycetes</taxon>
        <taxon>Mycobacteriales</taxon>
        <taxon>Mycobacteriaceae</taxon>
        <taxon>Mycobacterium</taxon>
        <taxon>Mycobacterium avium complex (MAC)</taxon>
    </lineage>
</organism>
<feature type="domain" description="Acyl-CoA dehydrogenase/oxidase N-terminal" evidence="8">
    <location>
        <begin position="391"/>
        <end position="485"/>
    </location>
</feature>
<sequence>METYPLGGQIAQSGQGSNPLVRGVKDAEVLKVVATVTDEQFAARALVRDWARNATSGPGGTAAIRDVEQGKTDAWRPVFSRLAELGIFGVAIPEESGGAGGSIEDLCAMVEEAAKALVPGPVATTALATLVVSDPDLLGALASGERFAGLALEGEIEFDGATSKASGTLPFALGVAEGAVLLAPADGKWLLIDTGGAGVQIEPLAASDFSRPLARVVLNSATATVVSDTRARVEELAATVLAAEAAGITRWSLETAVDYAKVREQFGKPIGSFQAIKHICAEMLCRAEQAEVAAADAARAAAEGDESQFSIAAALAASTGIAAVKANVKDCIQVLGGIGCTWEHDAHLYLRRAHAIGRFLGGAETWLRRITALTQAGVRRRLEIDLTEVEDRRAEIAAAVAQIAELPEEKRQASLAEAGLQAPHWPAPYGRGAGPAEQLLIDQELTAAGVARPDLVIGWWAAPTILEHGTPEQVERFVPGTTRGEFLWCQLFSEPGAGSDLASLRTKAVRTEGGWNLTGQKVWTSAAHKAKWGVCLARTDPDAPKHKGITYFLVEMSSPGIEIRPLREITGDSLFNEVFLDNVFVPDELVVGEVNDGWRLARTTLANERVAMANGTALGNPMEELLELLAELDLDAAQQDRLGRLIVTAQTGALLDQRIAQLAVGGQDPGAQSSVRKLVGVRYRQALAEFTMDVSEGGGLVDRRADGDRAVFDFLNTRCLTIAGGTEQILLTVAAERLLGLPR</sequence>
<dbReference type="InterPro" id="IPR009100">
    <property type="entry name" value="AcylCoA_DH/oxidase_NM_dom_sf"/>
</dbReference>
<dbReference type="InterPro" id="IPR013786">
    <property type="entry name" value="AcylCoA_DH/ox_N"/>
</dbReference>
<protein>
    <submittedName>
        <fullName evidence="9">Acyl-CoA dehydrogenase</fullName>
    </submittedName>
</protein>
<comment type="similarity">
    <text evidence="2">Belongs to the acyl-CoA dehydrogenase family.</text>
</comment>
<feature type="domain" description="Acyl-CoA dehydrogenase/oxidase C-terminal" evidence="6">
    <location>
        <begin position="240"/>
        <end position="371"/>
    </location>
</feature>
<dbReference type="InterPro" id="IPR006091">
    <property type="entry name" value="Acyl-CoA_Oxase/DH_mid-dom"/>
</dbReference>
<dbReference type="InterPro" id="IPR036250">
    <property type="entry name" value="AcylCo_DH-like_C"/>
</dbReference>
<dbReference type="Pfam" id="PF00441">
    <property type="entry name" value="Acyl-CoA_dh_1"/>
    <property type="match status" value="2"/>
</dbReference>
<dbReference type="SUPFAM" id="SSF56645">
    <property type="entry name" value="Acyl-CoA dehydrogenase NM domain-like"/>
    <property type="match status" value="2"/>
</dbReference>
<feature type="domain" description="Acyl-CoA dehydrogenase/oxidase C-terminal" evidence="6">
    <location>
        <begin position="595"/>
        <end position="739"/>
    </location>
</feature>
<evidence type="ECO:0000259" key="7">
    <source>
        <dbReference type="Pfam" id="PF02770"/>
    </source>
</evidence>
<dbReference type="Proteomes" id="UP000826012">
    <property type="component" value="Chromosome"/>
</dbReference>
<evidence type="ECO:0000256" key="2">
    <source>
        <dbReference type="ARBA" id="ARBA00009347"/>
    </source>
</evidence>
<keyword evidence="4" id="KW-0274">FAD</keyword>
<dbReference type="InterPro" id="IPR037069">
    <property type="entry name" value="AcylCoA_DH/ox_N_sf"/>
</dbReference>
<dbReference type="PANTHER" id="PTHR43292:SF4">
    <property type="entry name" value="ACYL-COA DEHYDROGENASE FADE34"/>
    <property type="match status" value="1"/>
</dbReference>
<keyword evidence="5" id="KW-0560">Oxidoreductase</keyword>